<evidence type="ECO:0000256" key="2">
    <source>
        <dbReference type="ARBA" id="ARBA00023125"/>
    </source>
</evidence>
<dbReference type="PANTHER" id="PTHR30154">
    <property type="entry name" value="LEUCINE-RESPONSIVE REGULATORY PROTEIN"/>
    <property type="match status" value="1"/>
</dbReference>
<dbReference type="PROSITE" id="PS50956">
    <property type="entry name" value="HTH_ASNC_2"/>
    <property type="match status" value="1"/>
</dbReference>
<keyword evidence="4" id="KW-0472">Membrane</keyword>
<keyword evidence="4" id="KW-1133">Transmembrane helix</keyword>
<name>A0A501PJM0_9PROT</name>
<evidence type="ECO:0000313" key="6">
    <source>
        <dbReference type="EMBL" id="TPD60700.1"/>
    </source>
</evidence>
<dbReference type="Pfam" id="PF13404">
    <property type="entry name" value="HTH_AsnC-type"/>
    <property type="match status" value="1"/>
</dbReference>
<dbReference type="GO" id="GO:0043565">
    <property type="term" value="F:sequence-specific DNA binding"/>
    <property type="evidence" value="ECO:0007669"/>
    <property type="project" value="InterPro"/>
</dbReference>
<dbReference type="GO" id="GO:0043200">
    <property type="term" value="P:response to amino acid"/>
    <property type="evidence" value="ECO:0007669"/>
    <property type="project" value="TreeGrafter"/>
</dbReference>
<dbReference type="CDD" id="cd00090">
    <property type="entry name" value="HTH_ARSR"/>
    <property type="match status" value="1"/>
</dbReference>
<dbReference type="InterPro" id="IPR000485">
    <property type="entry name" value="AsnC-type_HTH_dom"/>
</dbReference>
<accession>A0A501PJM0</accession>
<dbReference type="Gene3D" id="1.10.10.10">
    <property type="entry name" value="Winged helix-like DNA-binding domain superfamily/Winged helix DNA-binding domain"/>
    <property type="match status" value="1"/>
</dbReference>
<gene>
    <name evidence="6" type="ORF">FIV46_08210</name>
</gene>
<feature type="domain" description="HTH asnC-type" evidence="5">
    <location>
        <begin position="18"/>
        <end position="78"/>
    </location>
</feature>
<keyword evidence="1" id="KW-0805">Transcription regulation</keyword>
<keyword evidence="3" id="KW-0804">Transcription</keyword>
<proteinExistence type="predicted"/>
<dbReference type="Pfam" id="PF01037">
    <property type="entry name" value="AsnC_trans_reg"/>
    <property type="match status" value="1"/>
</dbReference>
<keyword evidence="2" id="KW-0238">DNA-binding</keyword>
<dbReference type="PANTHER" id="PTHR30154:SF34">
    <property type="entry name" value="TRANSCRIPTIONAL REGULATOR AZLB"/>
    <property type="match status" value="1"/>
</dbReference>
<evidence type="ECO:0000256" key="3">
    <source>
        <dbReference type="ARBA" id="ARBA00023163"/>
    </source>
</evidence>
<dbReference type="AlphaFoldDB" id="A0A501PJM0"/>
<dbReference type="GO" id="GO:0005829">
    <property type="term" value="C:cytosol"/>
    <property type="evidence" value="ECO:0007669"/>
    <property type="project" value="TreeGrafter"/>
</dbReference>
<dbReference type="SUPFAM" id="SSF46785">
    <property type="entry name" value="Winged helix' DNA-binding domain"/>
    <property type="match status" value="1"/>
</dbReference>
<evidence type="ECO:0000256" key="4">
    <source>
        <dbReference type="SAM" id="Phobius"/>
    </source>
</evidence>
<dbReference type="GO" id="GO:0006355">
    <property type="term" value="P:regulation of DNA-templated transcription"/>
    <property type="evidence" value="ECO:0007669"/>
    <property type="project" value="UniProtKB-ARBA"/>
</dbReference>
<feature type="transmembrane region" description="Helical" evidence="4">
    <location>
        <begin position="62"/>
        <end position="87"/>
    </location>
</feature>
<dbReference type="SMART" id="SM00344">
    <property type="entry name" value="HTH_ASNC"/>
    <property type="match status" value="1"/>
</dbReference>
<dbReference type="EMBL" id="VFIY01000006">
    <property type="protein sequence ID" value="TPD60700.1"/>
    <property type="molecule type" value="Genomic_DNA"/>
</dbReference>
<keyword evidence="4" id="KW-0812">Transmembrane</keyword>
<evidence type="ECO:0000259" key="5">
    <source>
        <dbReference type="PROSITE" id="PS50956"/>
    </source>
</evidence>
<comment type="caution">
    <text evidence="6">The sequence shown here is derived from an EMBL/GenBank/DDBJ whole genome shotgun (WGS) entry which is preliminary data.</text>
</comment>
<dbReference type="InterPro" id="IPR036388">
    <property type="entry name" value="WH-like_DNA-bd_sf"/>
</dbReference>
<dbReference type="InterPro" id="IPR011991">
    <property type="entry name" value="ArsR-like_HTH"/>
</dbReference>
<sequence>MRVTADHSRITLDGLPGLDELDKKIVMLLREDGRMSVQEMASRSGATPATIRSRMTKMEDAGMLRVVAVTDFAAAGFELLLAIGIVVDSRPARDIANELVQLDDVFSVTLTTGEYDIEILVAARNFSDLSVFLQEKVAAIPGIARLSPGMAMDVLKYQSEWTPEL</sequence>
<reference evidence="7" key="1">
    <citation type="submission" date="2019-06" db="EMBL/GenBank/DDBJ databases">
        <title>The complete genome of Emcibacter congregatus ZYLT.</title>
        <authorList>
            <person name="Zhao Z."/>
        </authorList>
    </citation>
    <scope>NUCLEOTIDE SEQUENCE [LARGE SCALE GENOMIC DNA]</scope>
    <source>
        <strain evidence="7">MCCC 1A06723</strain>
    </source>
</reference>
<dbReference type="OrthoDB" id="9809462at2"/>
<evidence type="ECO:0000313" key="7">
    <source>
        <dbReference type="Proteomes" id="UP000319148"/>
    </source>
</evidence>
<dbReference type="InterPro" id="IPR036390">
    <property type="entry name" value="WH_DNA-bd_sf"/>
</dbReference>
<dbReference type="Proteomes" id="UP000319148">
    <property type="component" value="Unassembled WGS sequence"/>
</dbReference>
<dbReference type="SUPFAM" id="SSF54909">
    <property type="entry name" value="Dimeric alpha+beta barrel"/>
    <property type="match status" value="1"/>
</dbReference>
<dbReference type="PRINTS" id="PR00033">
    <property type="entry name" value="HTHASNC"/>
</dbReference>
<evidence type="ECO:0000256" key="1">
    <source>
        <dbReference type="ARBA" id="ARBA00023015"/>
    </source>
</evidence>
<dbReference type="InterPro" id="IPR019887">
    <property type="entry name" value="Tscrpt_reg_AsnC/Lrp_C"/>
</dbReference>
<dbReference type="InterPro" id="IPR011008">
    <property type="entry name" value="Dimeric_a/b-barrel"/>
</dbReference>
<protein>
    <submittedName>
        <fullName evidence="6">Lrp/AsnC family transcriptional regulator</fullName>
    </submittedName>
</protein>
<dbReference type="InterPro" id="IPR019888">
    <property type="entry name" value="Tscrpt_reg_AsnC-like"/>
</dbReference>
<dbReference type="Gene3D" id="3.30.70.920">
    <property type="match status" value="1"/>
</dbReference>
<keyword evidence="7" id="KW-1185">Reference proteome</keyword>
<organism evidence="6 7">
    <name type="scientific">Emcibacter nanhaiensis</name>
    <dbReference type="NCBI Taxonomy" id="1505037"/>
    <lineage>
        <taxon>Bacteria</taxon>
        <taxon>Pseudomonadati</taxon>
        <taxon>Pseudomonadota</taxon>
        <taxon>Alphaproteobacteria</taxon>
        <taxon>Emcibacterales</taxon>
        <taxon>Emcibacteraceae</taxon>
        <taxon>Emcibacter</taxon>
    </lineage>
</organism>